<protein>
    <submittedName>
        <fullName evidence="1">Uncharacterized protein</fullName>
    </submittedName>
</protein>
<dbReference type="EMBL" id="BGPR01011594">
    <property type="protein sequence ID" value="GBN52072.1"/>
    <property type="molecule type" value="Genomic_DNA"/>
</dbReference>
<accession>A0A4Y2PLW3</accession>
<proteinExistence type="predicted"/>
<organism evidence="1 2">
    <name type="scientific">Araneus ventricosus</name>
    <name type="common">Orbweaver spider</name>
    <name type="synonym">Epeira ventricosa</name>
    <dbReference type="NCBI Taxonomy" id="182803"/>
    <lineage>
        <taxon>Eukaryota</taxon>
        <taxon>Metazoa</taxon>
        <taxon>Ecdysozoa</taxon>
        <taxon>Arthropoda</taxon>
        <taxon>Chelicerata</taxon>
        <taxon>Arachnida</taxon>
        <taxon>Araneae</taxon>
        <taxon>Araneomorphae</taxon>
        <taxon>Entelegynae</taxon>
        <taxon>Araneoidea</taxon>
        <taxon>Araneidae</taxon>
        <taxon>Araneus</taxon>
    </lineage>
</organism>
<evidence type="ECO:0000313" key="2">
    <source>
        <dbReference type="Proteomes" id="UP000499080"/>
    </source>
</evidence>
<keyword evidence="2" id="KW-1185">Reference proteome</keyword>
<dbReference type="Proteomes" id="UP000499080">
    <property type="component" value="Unassembled WGS sequence"/>
</dbReference>
<gene>
    <name evidence="1" type="ORF">AVEN_106980_1</name>
</gene>
<name>A0A4Y2PLW3_ARAVE</name>
<sequence length="86" mass="9548">MFSVTRMEFCSAFPMGVIRTSSVSPDLALSDFHLFELLKKHLEIDISESMPKLSKPSLSGSTTLTLISPMRVSCFGEPMTPILRQP</sequence>
<evidence type="ECO:0000313" key="1">
    <source>
        <dbReference type="EMBL" id="GBN52072.1"/>
    </source>
</evidence>
<dbReference type="AlphaFoldDB" id="A0A4Y2PLW3"/>
<comment type="caution">
    <text evidence="1">The sequence shown here is derived from an EMBL/GenBank/DDBJ whole genome shotgun (WGS) entry which is preliminary data.</text>
</comment>
<reference evidence="1 2" key="1">
    <citation type="journal article" date="2019" name="Sci. Rep.">
        <title>Orb-weaving spider Araneus ventricosus genome elucidates the spidroin gene catalogue.</title>
        <authorList>
            <person name="Kono N."/>
            <person name="Nakamura H."/>
            <person name="Ohtoshi R."/>
            <person name="Moran D.A.P."/>
            <person name="Shinohara A."/>
            <person name="Yoshida Y."/>
            <person name="Fujiwara M."/>
            <person name="Mori M."/>
            <person name="Tomita M."/>
            <person name="Arakawa K."/>
        </authorList>
    </citation>
    <scope>NUCLEOTIDE SEQUENCE [LARGE SCALE GENOMIC DNA]</scope>
</reference>